<name>A0ACC2VER7_9TREE</name>
<gene>
    <name evidence="1" type="ORF">QFC20_006294</name>
</gene>
<comment type="caution">
    <text evidence="1">The sequence shown here is derived from an EMBL/GenBank/DDBJ whole genome shotgun (WGS) entry which is preliminary data.</text>
</comment>
<dbReference type="Proteomes" id="UP001230649">
    <property type="component" value="Unassembled WGS sequence"/>
</dbReference>
<proteinExistence type="predicted"/>
<dbReference type="EMBL" id="JASBWS010000107">
    <property type="protein sequence ID" value="KAJ9097052.1"/>
    <property type="molecule type" value="Genomic_DNA"/>
</dbReference>
<sequence length="593" mass="63809">MKETIPAIVVSVIPLVLLALVSFNTPLLKSLYFLKANYAGFSATFGTLGYCTTGGNAVTNGTTVDANGCVGPTVGYTFDPDSIFGLSNPLFDIPTAITKYLTYVLILHVCALGTGVLGLILSLLDLIPNFSLLCFPSLCTWLTSALTLLAFIIDAIMFYIARARINAVPNATASVGICVWLTLAAWVTTALAGCFFGFAKCCAFSNKRKQRRNRDERDYQAMKQDQDARSEFREDTIAGGKRAGPPVLPVKEEEVSVPLTATDKYDDDEYDKTGTVPYHNTQQVDGVGYGYGQRYPPQPPRQVTPTDRGYVPSSTAYQQPCPAQDPPTNQYADPYAARPGTEYLTTQPAQATYSPANIVPGLPPVNGQRSMTPASTYAGSLVGVGSGRHEGMPMPLPAGAAPAGYAGQQTRQGSGYEQQVRGSGYDAYGGQQYSGYDNAQYPQQNYAQPQQGYPTPAQNPYAVNTTVLRPPTTSYEQARQSAYGNVSTQDAYAAYEEPTSTTSAYPSQTYPSNTRSPPPPLAPQPQRLQQLTDDYVIPERSPSPEYAQTRAQDAGPLGDAPPMYEAGGSGYPPQPPPQQQRGYARNEKAGKAC</sequence>
<organism evidence="1 2">
    <name type="scientific">Naganishia adeliensis</name>
    <dbReference type="NCBI Taxonomy" id="92952"/>
    <lineage>
        <taxon>Eukaryota</taxon>
        <taxon>Fungi</taxon>
        <taxon>Dikarya</taxon>
        <taxon>Basidiomycota</taxon>
        <taxon>Agaricomycotina</taxon>
        <taxon>Tremellomycetes</taxon>
        <taxon>Filobasidiales</taxon>
        <taxon>Filobasidiaceae</taxon>
        <taxon>Naganishia</taxon>
    </lineage>
</organism>
<keyword evidence="2" id="KW-1185">Reference proteome</keyword>
<evidence type="ECO:0000313" key="1">
    <source>
        <dbReference type="EMBL" id="KAJ9097052.1"/>
    </source>
</evidence>
<reference evidence="1" key="1">
    <citation type="submission" date="2023-04" db="EMBL/GenBank/DDBJ databases">
        <title>Draft Genome sequencing of Naganishia species isolated from polar environments using Oxford Nanopore Technology.</title>
        <authorList>
            <person name="Leo P."/>
            <person name="Venkateswaran K."/>
        </authorList>
    </citation>
    <scope>NUCLEOTIDE SEQUENCE</scope>
    <source>
        <strain evidence="1">MNA-CCFEE 5262</strain>
    </source>
</reference>
<protein>
    <submittedName>
        <fullName evidence="1">Uncharacterized protein</fullName>
    </submittedName>
</protein>
<accession>A0ACC2VER7</accession>
<evidence type="ECO:0000313" key="2">
    <source>
        <dbReference type="Proteomes" id="UP001230649"/>
    </source>
</evidence>